<evidence type="ECO:0000256" key="3">
    <source>
        <dbReference type="ARBA" id="ARBA00022722"/>
    </source>
</evidence>
<accession>A0A4R2GS72</accession>
<dbReference type="EC" id="3.1.26.5" evidence="7 8"/>
<keyword evidence="5 7" id="KW-0378">Hydrolase</keyword>
<dbReference type="GO" id="GO:0042781">
    <property type="term" value="F:3'-tRNA processing endoribonuclease activity"/>
    <property type="evidence" value="ECO:0007669"/>
    <property type="project" value="TreeGrafter"/>
</dbReference>
<dbReference type="AlphaFoldDB" id="A0A4R2GS72"/>
<evidence type="ECO:0000256" key="2">
    <source>
        <dbReference type="ARBA" id="ARBA00022694"/>
    </source>
</evidence>
<dbReference type="GO" id="GO:0001682">
    <property type="term" value="P:tRNA 5'-leader removal"/>
    <property type="evidence" value="ECO:0007669"/>
    <property type="project" value="UniProtKB-UniRule"/>
</dbReference>
<dbReference type="InterPro" id="IPR020539">
    <property type="entry name" value="RNase_P_CS"/>
</dbReference>
<dbReference type="InterPro" id="IPR014721">
    <property type="entry name" value="Ribsml_uS5_D2-typ_fold_subgr"/>
</dbReference>
<keyword evidence="4 7" id="KW-0255">Endonuclease</keyword>
<reference evidence="9 10" key="1">
    <citation type="submission" date="2019-03" db="EMBL/GenBank/DDBJ databases">
        <title>Genomic Encyclopedia of Type Strains, Phase IV (KMG-IV): sequencing the most valuable type-strain genomes for metagenomic binning, comparative biology and taxonomic classification.</title>
        <authorList>
            <person name="Goeker M."/>
        </authorList>
    </citation>
    <scope>NUCLEOTIDE SEQUENCE [LARGE SCALE GENOMIC DNA]</scope>
    <source>
        <strain evidence="9 10">DSM 24179</strain>
    </source>
</reference>
<dbReference type="GO" id="GO:0030677">
    <property type="term" value="C:ribonuclease P complex"/>
    <property type="evidence" value="ECO:0007669"/>
    <property type="project" value="TreeGrafter"/>
</dbReference>
<dbReference type="Proteomes" id="UP000295221">
    <property type="component" value="Unassembled WGS sequence"/>
</dbReference>
<dbReference type="GO" id="GO:0000049">
    <property type="term" value="F:tRNA binding"/>
    <property type="evidence" value="ECO:0007669"/>
    <property type="project" value="UniProtKB-UniRule"/>
</dbReference>
<sequence length="133" mass="15419">MQKNVGNSFGKQERLFLTKQIEQLFSEGRSVTSFPLRIQYLLVPASDQSPSKVLFSVPKKRFKRAVKRNLIRRKMREAFRLNKQQLYSVVPQGKQLLAAVVYINNEVADYQSVEKAVIKAFDKLKARLEECNI</sequence>
<comment type="subunit">
    <text evidence="7">Consists of a catalytic RNA component (M1 or rnpB) and a protein subunit.</text>
</comment>
<dbReference type="HAMAP" id="MF_00227">
    <property type="entry name" value="RNase_P"/>
    <property type="match status" value="1"/>
</dbReference>
<evidence type="ECO:0000256" key="6">
    <source>
        <dbReference type="ARBA" id="ARBA00022884"/>
    </source>
</evidence>
<keyword evidence="3 7" id="KW-0540">Nuclease</keyword>
<evidence type="ECO:0000313" key="10">
    <source>
        <dbReference type="Proteomes" id="UP000295221"/>
    </source>
</evidence>
<dbReference type="NCBIfam" id="TIGR00188">
    <property type="entry name" value="rnpA"/>
    <property type="match status" value="1"/>
</dbReference>
<proteinExistence type="inferred from homology"/>
<dbReference type="PROSITE" id="PS00648">
    <property type="entry name" value="RIBONUCLEASE_P"/>
    <property type="match status" value="1"/>
</dbReference>
<dbReference type="SUPFAM" id="SSF54211">
    <property type="entry name" value="Ribosomal protein S5 domain 2-like"/>
    <property type="match status" value="1"/>
</dbReference>
<dbReference type="PANTHER" id="PTHR33992">
    <property type="entry name" value="RIBONUCLEASE P PROTEIN COMPONENT"/>
    <property type="match status" value="1"/>
</dbReference>
<gene>
    <name evidence="7" type="primary">rnpA</name>
    <name evidence="9" type="ORF">EV194_101680</name>
</gene>
<evidence type="ECO:0000313" key="9">
    <source>
        <dbReference type="EMBL" id="TCO11046.1"/>
    </source>
</evidence>
<comment type="function">
    <text evidence="1 7">RNaseP catalyzes the removal of the 5'-leader sequence from pre-tRNA to produce the mature 5'-terminus. It can also cleave other RNA substrates such as 4.5S RNA. The protein component plays an auxiliary but essential role in vivo by binding to the 5'-leader sequence and broadening the substrate specificity of the ribozyme.</text>
</comment>
<evidence type="ECO:0000256" key="5">
    <source>
        <dbReference type="ARBA" id="ARBA00022801"/>
    </source>
</evidence>
<evidence type="ECO:0000256" key="1">
    <source>
        <dbReference type="ARBA" id="ARBA00002663"/>
    </source>
</evidence>
<comment type="similarity">
    <text evidence="7">Belongs to the RnpA family.</text>
</comment>
<organism evidence="9 10">
    <name type="scientific">Natronoflexus pectinivorans</name>
    <dbReference type="NCBI Taxonomy" id="682526"/>
    <lineage>
        <taxon>Bacteria</taxon>
        <taxon>Pseudomonadati</taxon>
        <taxon>Bacteroidota</taxon>
        <taxon>Bacteroidia</taxon>
        <taxon>Marinilabiliales</taxon>
        <taxon>Marinilabiliaceae</taxon>
        <taxon>Natronoflexus</taxon>
    </lineage>
</organism>
<name>A0A4R2GS72_9BACT</name>
<evidence type="ECO:0000256" key="8">
    <source>
        <dbReference type="NCBIfam" id="TIGR00188"/>
    </source>
</evidence>
<evidence type="ECO:0000256" key="7">
    <source>
        <dbReference type="HAMAP-Rule" id="MF_00227"/>
    </source>
</evidence>
<keyword evidence="6 7" id="KW-0694">RNA-binding</keyword>
<dbReference type="GO" id="GO:0004526">
    <property type="term" value="F:ribonuclease P activity"/>
    <property type="evidence" value="ECO:0007669"/>
    <property type="project" value="UniProtKB-UniRule"/>
</dbReference>
<comment type="caution">
    <text evidence="9">The sequence shown here is derived from an EMBL/GenBank/DDBJ whole genome shotgun (WGS) entry which is preliminary data.</text>
</comment>
<dbReference type="RefSeq" id="WP_132432041.1">
    <property type="nucleotide sequence ID" value="NZ_SLWK01000001.1"/>
</dbReference>
<evidence type="ECO:0000256" key="4">
    <source>
        <dbReference type="ARBA" id="ARBA00022759"/>
    </source>
</evidence>
<dbReference type="InterPro" id="IPR000100">
    <property type="entry name" value="RNase_P"/>
</dbReference>
<dbReference type="Gene3D" id="3.30.230.10">
    <property type="match status" value="1"/>
</dbReference>
<dbReference type="OrthoDB" id="1524972at2"/>
<keyword evidence="10" id="KW-1185">Reference proteome</keyword>
<comment type="catalytic activity">
    <reaction evidence="7">
        <text>Endonucleolytic cleavage of RNA, removing 5'-extranucleotides from tRNA precursor.</text>
        <dbReference type="EC" id="3.1.26.5"/>
    </reaction>
</comment>
<dbReference type="EMBL" id="SLWK01000001">
    <property type="protein sequence ID" value="TCO11046.1"/>
    <property type="molecule type" value="Genomic_DNA"/>
</dbReference>
<keyword evidence="2 7" id="KW-0819">tRNA processing</keyword>
<dbReference type="InterPro" id="IPR020568">
    <property type="entry name" value="Ribosomal_Su5_D2-typ_SF"/>
</dbReference>
<protein>
    <recommendedName>
        <fullName evidence="7 8">Ribonuclease P protein component</fullName>
        <shortName evidence="7">RNase P protein</shortName>
        <shortName evidence="7">RNaseP protein</shortName>
        <ecNumber evidence="7 8">3.1.26.5</ecNumber>
    </recommendedName>
    <alternativeName>
        <fullName evidence="7">Protein C5</fullName>
    </alternativeName>
</protein>
<dbReference type="Pfam" id="PF00825">
    <property type="entry name" value="Ribonuclease_P"/>
    <property type="match status" value="1"/>
</dbReference>
<dbReference type="PANTHER" id="PTHR33992:SF1">
    <property type="entry name" value="RIBONUCLEASE P PROTEIN COMPONENT"/>
    <property type="match status" value="1"/>
</dbReference>